<comment type="pathway">
    <text evidence="1">Glycan metabolism; bacterial cellulose biosynthesis.</text>
</comment>
<feature type="signal peptide" evidence="7">
    <location>
        <begin position="1"/>
        <end position="29"/>
    </location>
</feature>
<dbReference type="Pfam" id="PF14559">
    <property type="entry name" value="TPR_19"/>
    <property type="match status" value="2"/>
</dbReference>
<name>F3KQB4_9BURK</name>
<accession>F3KQB4</accession>
<dbReference type="EMBL" id="AEGR01000032">
    <property type="protein sequence ID" value="EGI78081.1"/>
    <property type="molecule type" value="Genomic_DNA"/>
</dbReference>
<dbReference type="STRING" id="887062.HGR_03142"/>
<evidence type="ECO:0000256" key="6">
    <source>
        <dbReference type="PROSITE-ProRule" id="PRU00339"/>
    </source>
</evidence>
<feature type="repeat" description="TPR" evidence="6">
    <location>
        <begin position="331"/>
        <end position="364"/>
    </location>
</feature>
<dbReference type="InterPro" id="IPR008410">
    <property type="entry name" value="BCSC_C"/>
</dbReference>
<evidence type="ECO:0000256" key="7">
    <source>
        <dbReference type="SAM" id="SignalP"/>
    </source>
</evidence>
<dbReference type="InterPro" id="IPR019734">
    <property type="entry name" value="TPR_rpt"/>
</dbReference>
<evidence type="ECO:0000256" key="5">
    <source>
        <dbReference type="ARBA" id="ARBA00022916"/>
    </source>
</evidence>
<feature type="domain" description="Cellulose synthase operon C C-terminal" evidence="8">
    <location>
        <begin position="775"/>
        <end position="1113"/>
    </location>
</feature>
<proteinExistence type="predicted"/>
<dbReference type="PANTHER" id="PTHR45586">
    <property type="entry name" value="TPR REPEAT-CONTAINING PROTEIN PA4667"/>
    <property type="match status" value="1"/>
</dbReference>
<dbReference type="RefSeq" id="WP_006296611.1">
    <property type="nucleotide sequence ID" value="NZ_AEGR01000032.1"/>
</dbReference>
<evidence type="ECO:0000256" key="4">
    <source>
        <dbReference type="ARBA" id="ARBA00022803"/>
    </source>
</evidence>
<reference evidence="9 10" key="1">
    <citation type="journal article" date="2011" name="EMBO J.">
        <title>Structural diversity of bacterial flagellar motors.</title>
        <authorList>
            <person name="Chen S."/>
            <person name="Beeby M."/>
            <person name="Murphy G.E."/>
            <person name="Leadbetter J.R."/>
            <person name="Hendrixson D.R."/>
            <person name="Briegel A."/>
            <person name="Li Z."/>
            <person name="Shi J."/>
            <person name="Tocheva E.I."/>
            <person name="Muller A."/>
            <person name="Dobro M.J."/>
            <person name="Jensen G.J."/>
        </authorList>
    </citation>
    <scope>NUCLEOTIDE SEQUENCE [LARGE SCALE GENOMIC DNA]</scope>
    <source>
        <strain evidence="9 10">ATCC 19624</strain>
    </source>
</reference>
<feature type="repeat" description="TPR" evidence="6">
    <location>
        <begin position="410"/>
        <end position="443"/>
    </location>
</feature>
<dbReference type="UniPathway" id="UPA00694"/>
<organism evidence="9 10">
    <name type="scientific">Hylemonella gracilis ATCC 19624</name>
    <dbReference type="NCBI Taxonomy" id="887062"/>
    <lineage>
        <taxon>Bacteria</taxon>
        <taxon>Pseudomonadati</taxon>
        <taxon>Pseudomonadota</taxon>
        <taxon>Betaproteobacteria</taxon>
        <taxon>Burkholderiales</taxon>
        <taxon>Comamonadaceae</taxon>
        <taxon>Hylemonella</taxon>
    </lineage>
</organism>
<gene>
    <name evidence="9" type="ORF">HGR_03142</name>
</gene>
<dbReference type="InterPro" id="IPR011990">
    <property type="entry name" value="TPR-like_helical_dom_sf"/>
</dbReference>
<dbReference type="PANTHER" id="PTHR45586:SF1">
    <property type="entry name" value="LIPOPOLYSACCHARIDE ASSEMBLY PROTEIN B"/>
    <property type="match status" value="1"/>
</dbReference>
<dbReference type="AlphaFoldDB" id="F3KQB4"/>
<evidence type="ECO:0000313" key="10">
    <source>
        <dbReference type="Proteomes" id="UP000016368"/>
    </source>
</evidence>
<dbReference type="GO" id="GO:0019867">
    <property type="term" value="C:outer membrane"/>
    <property type="evidence" value="ECO:0007669"/>
    <property type="project" value="InterPro"/>
</dbReference>
<dbReference type="SMART" id="SM00028">
    <property type="entry name" value="TPR"/>
    <property type="match status" value="6"/>
</dbReference>
<evidence type="ECO:0000256" key="3">
    <source>
        <dbReference type="ARBA" id="ARBA00022737"/>
    </source>
</evidence>
<keyword evidence="4 6" id="KW-0802">TPR repeat</keyword>
<evidence type="ECO:0000259" key="8">
    <source>
        <dbReference type="Pfam" id="PF05420"/>
    </source>
</evidence>
<dbReference type="Proteomes" id="UP000016368">
    <property type="component" value="Unassembled WGS sequence"/>
</dbReference>
<keyword evidence="2 7" id="KW-0732">Signal</keyword>
<keyword evidence="3" id="KW-0677">Repeat</keyword>
<dbReference type="Pfam" id="PF13174">
    <property type="entry name" value="TPR_6"/>
    <property type="match status" value="1"/>
</dbReference>
<evidence type="ECO:0000256" key="1">
    <source>
        <dbReference type="ARBA" id="ARBA00005186"/>
    </source>
</evidence>
<dbReference type="SUPFAM" id="SSF48452">
    <property type="entry name" value="TPR-like"/>
    <property type="match status" value="2"/>
</dbReference>
<evidence type="ECO:0000313" key="9">
    <source>
        <dbReference type="EMBL" id="EGI78081.1"/>
    </source>
</evidence>
<dbReference type="PROSITE" id="PS50005">
    <property type="entry name" value="TPR"/>
    <property type="match status" value="2"/>
</dbReference>
<feature type="chain" id="PRO_5003302654" evidence="7">
    <location>
        <begin position="30"/>
        <end position="1135"/>
    </location>
</feature>
<sequence length="1135" mass="124864">MRGTLSPAGWRIALVLALLCGVAGQAARAAPGEDPRAVQDAQEAQETHDALLAQARLWQERDRDDRAREVLAKLLRVFPDDPDGVAQLAYIERRAGQPQAARQGLERLRALSPEHPDIARLETLFRLDGVDQPRLAQARALARDGQPAQALAVLRELYPVGPPTGDLALEYWKIVADTELGWEPALAGLTRLITQYPDTPRYRLAWAEHVTKRRPDDADALQALRQLTLYPPLERSARAAWRRAMLRLPAAPANVQLVQAYLAQEQGEDSAVQEHLSGLRAAVERERALMADPAYRAGRRGLALVERDDPAQRDVAAALLLRSLAARPNDAEVIGGLGVLRMRQGRHAEAQAQLRRARERDPANGRWGELLAVSRYWGAMRDAGEAFDVRDDARAEARLNEALAVNAAEPAAWVLLGRLRSAQGRDADAERHWKQALVLTPDHAGATEALVTLYLRQGRERDARVLLSRLDRPPSELLAAVAAARANLYQEQAASALAQGRDDDAIRLLERAARDDADDPWLRLRLARLYAARGAADRGEALFKTLLSRPSRPLPPSHALSEAERVGVLHAYALYQSSLEQDAAALATLEGIAPARRDASILELQRRLQVRRIAREAALNPERAEADYRALLRDDPDQTEAALGLIELLVAGARQAEAQVLIDAQLDRVQQATPDQAADLIAALLALGDRERAWRVIQARSGQAPHARTLAYAARLAREEGRIAVAIDYQQRALAADPAPSAADQRTLSTLLERDTTWLSAGVDHRTSPGTSGVSRYEATELPLEWLWPQREEGRWAVRADLVRLDAGLFDWSRASTYERRLLGSSALCTSQADCDQAPDQHAEGLALNVGLERGDTRYDLGTTPIGFPVQSWVGGILHRGDLGPLGYSLDLSRRPVTGSVLSYAGAQDPRTGRTWGGVQATGVRLGLSLDDGGRYGAWSSLGLHRLSGRKVLDNDRLQLMAGGQMRVINEENRVLQIGLTGMVWHFSENSGEYTYGHGGYYSPEHYRSLALPLSYGERSERWSWLARASVSTSWSTTERAPYYPTDASLQDAAVASGINAYYDGGPSRGSGRSLAWSSEYQLSGHTFLGGLIELDRSPDYEANRFLVYLRHAYDRPAARAVFFPPRPFGPMSQD</sequence>
<dbReference type="InterPro" id="IPR051012">
    <property type="entry name" value="CellSynth/LPSAsmb/PSIAsmb"/>
</dbReference>
<dbReference type="Gene3D" id="1.25.40.10">
    <property type="entry name" value="Tetratricopeptide repeat domain"/>
    <property type="match status" value="4"/>
</dbReference>
<keyword evidence="5" id="KW-0135">Cellulose biosynthesis</keyword>
<comment type="caution">
    <text evidence="9">The sequence shown here is derived from an EMBL/GenBank/DDBJ whole genome shotgun (WGS) entry which is preliminary data.</text>
</comment>
<dbReference type="eggNOG" id="COG0457">
    <property type="taxonomic scope" value="Bacteria"/>
</dbReference>
<protein>
    <submittedName>
        <fullName evidence="9">Cellulose synthase domain-containing protein</fullName>
    </submittedName>
</protein>
<dbReference type="OrthoDB" id="174989at2"/>
<dbReference type="Pfam" id="PF05420">
    <property type="entry name" value="BCSC_C"/>
    <property type="match status" value="1"/>
</dbReference>
<dbReference type="GO" id="GO:0030244">
    <property type="term" value="P:cellulose biosynthetic process"/>
    <property type="evidence" value="ECO:0007669"/>
    <property type="project" value="UniProtKB-KW"/>
</dbReference>
<evidence type="ECO:0000256" key="2">
    <source>
        <dbReference type="ARBA" id="ARBA00022729"/>
    </source>
</evidence>
<keyword evidence="10" id="KW-1185">Reference proteome</keyword>